<name>A0A3B0C773_9BACL</name>
<dbReference type="GO" id="GO:0003677">
    <property type="term" value="F:DNA binding"/>
    <property type="evidence" value="ECO:0007669"/>
    <property type="project" value="UniProtKB-KW"/>
</dbReference>
<evidence type="ECO:0000259" key="7">
    <source>
        <dbReference type="PROSITE" id="PS50949"/>
    </source>
</evidence>
<dbReference type="GO" id="GO:0055052">
    <property type="term" value="C:ATP-binding cassette (ABC) transporter complex, substrate-binding subunit-containing"/>
    <property type="evidence" value="ECO:0007669"/>
    <property type="project" value="TreeGrafter"/>
</dbReference>
<comment type="caution">
    <text evidence="8">The sequence shown here is derived from an EMBL/GenBank/DDBJ whole genome shotgun (WGS) entry which is preliminary data.</text>
</comment>
<organism evidence="8 9">
    <name type="scientific">Paenibacillus ginsengarvi</name>
    <dbReference type="NCBI Taxonomy" id="400777"/>
    <lineage>
        <taxon>Bacteria</taxon>
        <taxon>Bacillati</taxon>
        <taxon>Bacillota</taxon>
        <taxon>Bacilli</taxon>
        <taxon>Bacillales</taxon>
        <taxon>Paenibacillaceae</taxon>
        <taxon>Paenibacillus</taxon>
    </lineage>
</organism>
<protein>
    <submittedName>
        <fullName evidence="8">Extracellular solute-binding protein</fullName>
    </submittedName>
</protein>
<evidence type="ECO:0000256" key="5">
    <source>
        <dbReference type="ARBA" id="ARBA00023125"/>
    </source>
</evidence>
<dbReference type="RefSeq" id="WP_120749023.1">
    <property type="nucleotide sequence ID" value="NZ_RBAH01000015.1"/>
</dbReference>
<dbReference type="GO" id="GO:0015768">
    <property type="term" value="P:maltose transport"/>
    <property type="evidence" value="ECO:0007669"/>
    <property type="project" value="TreeGrafter"/>
</dbReference>
<dbReference type="Gene3D" id="1.10.10.10">
    <property type="entry name" value="Winged helix-like DNA-binding domain superfamily/Winged helix DNA-binding domain"/>
    <property type="match status" value="1"/>
</dbReference>
<dbReference type="Gene3D" id="3.40.190.10">
    <property type="entry name" value="Periplasmic binding protein-like II"/>
    <property type="match status" value="1"/>
</dbReference>
<evidence type="ECO:0000256" key="2">
    <source>
        <dbReference type="ARBA" id="ARBA00022448"/>
    </source>
</evidence>
<accession>A0A3B0C773</accession>
<proteinExistence type="inferred from homology"/>
<dbReference type="InterPro" id="IPR000524">
    <property type="entry name" value="Tscrpt_reg_HTH_GntR"/>
</dbReference>
<dbReference type="InterPro" id="IPR006059">
    <property type="entry name" value="SBP"/>
</dbReference>
<keyword evidence="5" id="KW-0238">DNA-binding</keyword>
<reference evidence="8 9" key="1">
    <citation type="journal article" date="2007" name="Int. J. Syst. Evol. Microbiol.">
        <title>Paenibacillus ginsengarvi sp. nov., isolated from soil from ginseng cultivation.</title>
        <authorList>
            <person name="Yoon M.H."/>
            <person name="Ten L.N."/>
            <person name="Im W.T."/>
        </authorList>
    </citation>
    <scope>NUCLEOTIDE SEQUENCE [LARGE SCALE GENOMIC DNA]</scope>
    <source>
        <strain evidence="8 9">KCTC 13059</strain>
    </source>
</reference>
<dbReference type="OrthoDB" id="457376at2"/>
<dbReference type="PANTHER" id="PTHR30061">
    <property type="entry name" value="MALTOSE-BINDING PERIPLASMIC PROTEIN"/>
    <property type="match status" value="1"/>
</dbReference>
<dbReference type="GO" id="GO:1901982">
    <property type="term" value="F:maltose binding"/>
    <property type="evidence" value="ECO:0007669"/>
    <property type="project" value="TreeGrafter"/>
</dbReference>
<keyword evidence="3" id="KW-0732">Signal</keyword>
<dbReference type="InterPro" id="IPR036390">
    <property type="entry name" value="WH_DNA-bd_sf"/>
</dbReference>
<keyword evidence="2" id="KW-0813">Transport</keyword>
<dbReference type="AlphaFoldDB" id="A0A3B0C773"/>
<dbReference type="Proteomes" id="UP000282311">
    <property type="component" value="Unassembled WGS sequence"/>
</dbReference>
<gene>
    <name evidence="8" type="ORF">D7M11_20015</name>
</gene>
<evidence type="ECO:0000313" key="8">
    <source>
        <dbReference type="EMBL" id="RKN80434.1"/>
    </source>
</evidence>
<evidence type="ECO:0000313" key="9">
    <source>
        <dbReference type="Proteomes" id="UP000282311"/>
    </source>
</evidence>
<dbReference type="GO" id="GO:0003700">
    <property type="term" value="F:DNA-binding transcription factor activity"/>
    <property type="evidence" value="ECO:0007669"/>
    <property type="project" value="InterPro"/>
</dbReference>
<dbReference type="PANTHER" id="PTHR30061:SF50">
    <property type="entry name" value="MALTOSE_MALTODEXTRIN-BINDING PERIPLASMIC PROTEIN"/>
    <property type="match status" value="1"/>
</dbReference>
<dbReference type="SUPFAM" id="SSF53850">
    <property type="entry name" value="Periplasmic binding protein-like II"/>
    <property type="match status" value="1"/>
</dbReference>
<dbReference type="CDD" id="cd07377">
    <property type="entry name" value="WHTH_GntR"/>
    <property type="match status" value="1"/>
</dbReference>
<keyword evidence="6" id="KW-0804">Transcription</keyword>
<dbReference type="GO" id="GO:0042956">
    <property type="term" value="P:maltodextrin transmembrane transport"/>
    <property type="evidence" value="ECO:0007669"/>
    <property type="project" value="TreeGrafter"/>
</dbReference>
<evidence type="ECO:0000256" key="6">
    <source>
        <dbReference type="ARBA" id="ARBA00023163"/>
    </source>
</evidence>
<sequence>MKGRQLHKHFRERLETIVQTLRDEILDGRYAVGSFLPSELALAQRFRISNKSLRSGLAALVKEGLIEKVPSVGNRVVTRRTRVTLTLLSPPTMLRDINLMKLLEDFGTIHPWIRIETIFGFANEQYVPADLCILNRLQFREMVEADDYAKLEPLQPSGDAYPFLTDAFAHKEHVYAQPFIFSPIVLCYNKEHFRERNVPEPDGSWTWEHLIRAAAELSVEGERFGICFHLPSEHRWPLFLVQSGETFQWEAGGSKSIEGTRLLDSMRLCKSIIRNRTIFPFFLSENNDDTQNLFAEGKVSMILNNYMSMNDLANTRLPYDISPVPFESEPRTLLVTCGIGIYRHSAKKEAAALLVDYFVSERGQDFIRRTTTSIPACKQVAERDFEKSGMNRPSRYGLFREILFSMRNHSELNIPAACFKPLLQPLKAYWSDLIDERQLCARIQKTLSSRSSKAGELEQHVL</sequence>
<comment type="similarity">
    <text evidence="1">Belongs to the bacterial solute-binding protein 1 family.</text>
</comment>
<feature type="domain" description="HTH gntR-type" evidence="7">
    <location>
        <begin position="11"/>
        <end position="79"/>
    </location>
</feature>
<evidence type="ECO:0000256" key="1">
    <source>
        <dbReference type="ARBA" id="ARBA00008520"/>
    </source>
</evidence>
<keyword evidence="9" id="KW-1185">Reference proteome</keyword>
<dbReference type="Pfam" id="PF01547">
    <property type="entry name" value="SBP_bac_1"/>
    <property type="match status" value="1"/>
</dbReference>
<evidence type="ECO:0000256" key="4">
    <source>
        <dbReference type="ARBA" id="ARBA00023015"/>
    </source>
</evidence>
<dbReference type="EMBL" id="RBAH01000015">
    <property type="protein sequence ID" value="RKN80434.1"/>
    <property type="molecule type" value="Genomic_DNA"/>
</dbReference>
<dbReference type="Pfam" id="PF00392">
    <property type="entry name" value="GntR"/>
    <property type="match status" value="1"/>
</dbReference>
<dbReference type="SMART" id="SM00345">
    <property type="entry name" value="HTH_GNTR"/>
    <property type="match status" value="1"/>
</dbReference>
<dbReference type="InterPro" id="IPR036388">
    <property type="entry name" value="WH-like_DNA-bd_sf"/>
</dbReference>
<dbReference type="PROSITE" id="PS50949">
    <property type="entry name" value="HTH_GNTR"/>
    <property type="match status" value="1"/>
</dbReference>
<evidence type="ECO:0000256" key="3">
    <source>
        <dbReference type="ARBA" id="ARBA00022729"/>
    </source>
</evidence>
<dbReference type="SUPFAM" id="SSF46785">
    <property type="entry name" value="Winged helix' DNA-binding domain"/>
    <property type="match status" value="1"/>
</dbReference>
<keyword evidence="4" id="KW-0805">Transcription regulation</keyword>